<dbReference type="GO" id="GO:0032447">
    <property type="term" value="P:protein urmylation"/>
    <property type="evidence" value="ECO:0007669"/>
    <property type="project" value="UniProtKB-UniRule"/>
</dbReference>
<dbReference type="InterPro" id="IPR019407">
    <property type="entry name" value="CTU2"/>
</dbReference>
<name>A0A9Q1CBL1_HOLLE</name>
<dbReference type="InterPro" id="IPR014729">
    <property type="entry name" value="Rossmann-like_a/b/a_fold"/>
</dbReference>
<dbReference type="GO" id="GO:0016779">
    <property type="term" value="F:nucleotidyltransferase activity"/>
    <property type="evidence" value="ECO:0007669"/>
    <property type="project" value="UniProtKB-UniRule"/>
</dbReference>
<dbReference type="Pfam" id="PF10288">
    <property type="entry name" value="CTU2"/>
    <property type="match status" value="1"/>
</dbReference>
<reference evidence="5" key="1">
    <citation type="submission" date="2021-10" db="EMBL/GenBank/DDBJ databases">
        <title>Tropical sea cucumber genome reveals ecological adaptation and Cuvierian tubules defense mechanism.</title>
        <authorList>
            <person name="Chen T."/>
        </authorList>
    </citation>
    <scope>NUCLEOTIDE SEQUENCE</scope>
    <source>
        <strain evidence="5">Nanhai2018</strain>
        <tissue evidence="5">Muscle</tissue>
    </source>
</reference>
<dbReference type="SUPFAM" id="SSF52402">
    <property type="entry name" value="Adenine nucleotide alpha hydrolases-like"/>
    <property type="match status" value="1"/>
</dbReference>
<dbReference type="GO" id="GO:0002143">
    <property type="term" value="P:tRNA wobble position uridine thiolation"/>
    <property type="evidence" value="ECO:0007669"/>
    <property type="project" value="TreeGrafter"/>
</dbReference>
<comment type="similarity">
    <text evidence="3">Belongs to the CTU2/NCS2 family.</text>
</comment>
<accession>A0A9Q1CBL1</accession>
<feature type="compositionally biased region" description="Basic and acidic residues" evidence="4">
    <location>
        <begin position="443"/>
        <end position="456"/>
    </location>
</feature>
<organism evidence="5 6">
    <name type="scientific">Holothuria leucospilota</name>
    <name type="common">Black long sea cucumber</name>
    <name type="synonym">Mertensiothuria leucospilota</name>
    <dbReference type="NCBI Taxonomy" id="206669"/>
    <lineage>
        <taxon>Eukaryota</taxon>
        <taxon>Metazoa</taxon>
        <taxon>Echinodermata</taxon>
        <taxon>Eleutherozoa</taxon>
        <taxon>Echinozoa</taxon>
        <taxon>Holothuroidea</taxon>
        <taxon>Aspidochirotacea</taxon>
        <taxon>Aspidochirotida</taxon>
        <taxon>Holothuriidae</taxon>
        <taxon>Holothuria</taxon>
    </lineage>
</organism>
<dbReference type="Proteomes" id="UP001152320">
    <property type="component" value="Chromosome 5"/>
</dbReference>
<evidence type="ECO:0000256" key="2">
    <source>
        <dbReference type="ARBA" id="ARBA00022694"/>
    </source>
</evidence>
<feature type="compositionally biased region" description="Acidic residues" evidence="4">
    <location>
        <begin position="461"/>
        <end position="470"/>
    </location>
</feature>
<comment type="function">
    <text evidence="3">Plays a central role in 2-thiolation of mcm(5)S(2)U at tRNA wobble positions of tRNA(Lys), tRNA(Glu) and tRNA(Gln). May act by forming a heterodimer with NCS6/CTU1 that ligates sulfur from thiocarboxylated URM1 onto the uridine of tRNAs at wobble position.</text>
</comment>
<dbReference type="GO" id="GO:0016783">
    <property type="term" value="F:sulfurtransferase activity"/>
    <property type="evidence" value="ECO:0007669"/>
    <property type="project" value="TreeGrafter"/>
</dbReference>
<evidence type="ECO:0000313" key="6">
    <source>
        <dbReference type="Proteomes" id="UP001152320"/>
    </source>
</evidence>
<dbReference type="GO" id="GO:0005829">
    <property type="term" value="C:cytosol"/>
    <property type="evidence" value="ECO:0007669"/>
    <property type="project" value="TreeGrafter"/>
</dbReference>
<dbReference type="Gene3D" id="3.40.50.620">
    <property type="entry name" value="HUPs"/>
    <property type="match status" value="1"/>
</dbReference>
<comment type="pathway">
    <text evidence="3">tRNA modification; 5-methoxycarbonylmethyl-2-thiouridine-tRNA biosynthesis.</text>
</comment>
<feature type="region of interest" description="Disordered" evidence="4">
    <location>
        <begin position="443"/>
        <end position="470"/>
    </location>
</feature>
<keyword evidence="1 3" id="KW-0963">Cytoplasm</keyword>
<evidence type="ECO:0000256" key="3">
    <source>
        <dbReference type="HAMAP-Rule" id="MF_03054"/>
    </source>
</evidence>
<gene>
    <name evidence="5" type="ORF">HOLleu_12762</name>
</gene>
<keyword evidence="6" id="KW-1185">Reference proteome</keyword>
<comment type="caution">
    <text evidence="5">The sequence shown here is derived from an EMBL/GenBank/DDBJ whole genome shotgun (WGS) entry which is preliminary data.</text>
</comment>
<evidence type="ECO:0000256" key="1">
    <source>
        <dbReference type="ARBA" id="ARBA00022490"/>
    </source>
</evidence>
<keyword evidence="2 3" id="KW-0819">tRNA processing</keyword>
<evidence type="ECO:0000256" key="4">
    <source>
        <dbReference type="SAM" id="MobiDB-lite"/>
    </source>
</evidence>
<dbReference type="PANTHER" id="PTHR20882">
    <property type="entry name" value="CYTOPLASMIC TRNA 2-THIOLATION PROTEIN 2"/>
    <property type="match status" value="1"/>
</dbReference>
<dbReference type="GO" id="GO:0000049">
    <property type="term" value="F:tRNA binding"/>
    <property type="evidence" value="ECO:0007669"/>
    <property type="project" value="InterPro"/>
</dbReference>
<dbReference type="AlphaFoldDB" id="A0A9Q1CBL1"/>
<proteinExistence type="inferred from homology"/>
<sequence>MKLTGIVLDASHTKMGKSCVKCSEAATVVARLGDPFCRACFLEYFTHKFRATFGKSKAVRNGEKVLIAFSGGQSSCAMLHLVKEGLQNGVHKKLRYIPGVVFIDESICMEQPQNDKNAQLESIRGWLEDSSFPAYISSLEEAMKASDSEVRILSVSSPEEVEVDFKNLKIDPSLNEKFIKLWHSTSTLTAKEDLLHILRVQLLKRISKQLGYTKIMSGESGTRLATRILTDLSKGRGSSVSQDMSFVDGRDKDVSILRPMREFNSKEIAMYNHQCGLQHVFVPNISTKAGQFTSINALTEEFVNGLQTNFPSTVSTILKTGEKLTSQQDAANTSSVCLICQSLLDMSELPCSASSATRYSQKLQKDDTNSMHMACNEAKDTCVASKPETSSCCGQGDGSCQSLKKNPELVSDDVSVYLCYGCRLMIKDVTDCSTLPPSVIDEVQRQKRREGMREEIQDFLLNDDDDGDDR</sequence>
<protein>
    <recommendedName>
        <fullName evidence="3">Cytoplasmic tRNA 2-thiolation protein 2</fullName>
    </recommendedName>
</protein>
<dbReference type="OrthoDB" id="25129at2759"/>
<dbReference type="PANTHER" id="PTHR20882:SF14">
    <property type="entry name" value="CYTOPLASMIC TRNA 2-THIOLATION PROTEIN 2"/>
    <property type="match status" value="1"/>
</dbReference>
<dbReference type="HAMAP" id="MF_03054">
    <property type="entry name" value="CTU2"/>
    <property type="match status" value="1"/>
</dbReference>
<dbReference type="EMBL" id="JAIZAY010000005">
    <property type="protein sequence ID" value="KAJ8041841.1"/>
    <property type="molecule type" value="Genomic_DNA"/>
</dbReference>
<evidence type="ECO:0000313" key="5">
    <source>
        <dbReference type="EMBL" id="KAJ8041841.1"/>
    </source>
</evidence>
<comment type="subcellular location">
    <subcellularLocation>
        <location evidence="3">Cytoplasm</location>
    </subcellularLocation>
</comment>